<feature type="transmembrane region" description="Helical" evidence="1">
    <location>
        <begin position="67"/>
        <end position="83"/>
    </location>
</feature>
<dbReference type="RefSeq" id="WP_144886682.1">
    <property type="nucleotide sequence ID" value="NZ_VLLE01000004.1"/>
</dbReference>
<keyword evidence="1" id="KW-0472">Membrane</keyword>
<dbReference type="OrthoDB" id="2355666at2"/>
<feature type="transmembrane region" description="Helical" evidence="1">
    <location>
        <begin position="7"/>
        <end position="24"/>
    </location>
</feature>
<keyword evidence="1" id="KW-0812">Transmembrane</keyword>
<gene>
    <name evidence="2" type="ORF">IQ13_2504</name>
</gene>
<organism evidence="2 3">
    <name type="scientific">Lacibacter cauensis</name>
    <dbReference type="NCBI Taxonomy" id="510947"/>
    <lineage>
        <taxon>Bacteria</taxon>
        <taxon>Pseudomonadati</taxon>
        <taxon>Bacteroidota</taxon>
        <taxon>Chitinophagia</taxon>
        <taxon>Chitinophagales</taxon>
        <taxon>Chitinophagaceae</taxon>
        <taxon>Lacibacter</taxon>
    </lineage>
</organism>
<keyword evidence="3" id="KW-1185">Reference proteome</keyword>
<evidence type="ECO:0000313" key="2">
    <source>
        <dbReference type="EMBL" id="TWI81486.1"/>
    </source>
</evidence>
<protein>
    <submittedName>
        <fullName evidence="2">Uncharacterized protein</fullName>
    </submittedName>
</protein>
<dbReference type="EMBL" id="VLLE01000004">
    <property type="protein sequence ID" value="TWI81486.1"/>
    <property type="molecule type" value="Genomic_DNA"/>
</dbReference>
<reference evidence="2 3" key="1">
    <citation type="journal article" date="2015" name="Stand. Genomic Sci.">
        <title>Genomic Encyclopedia of Bacterial and Archaeal Type Strains, Phase III: the genomes of soil and plant-associated and newly described type strains.</title>
        <authorList>
            <person name="Whitman W.B."/>
            <person name="Woyke T."/>
            <person name="Klenk H.P."/>
            <person name="Zhou Y."/>
            <person name="Lilburn T.G."/>
            <person name="Beck B.J."/>
            <person name="De Vos P."/>
            <person name="Vandamme P."/>
            <person name="Eisen J.A."/>
            <person name="Garrity G."/>
            <person name="Hugenholtz P."/>
            <person name="Kyrpides N.C."/>
        </authorList>
    </citation>
    <scope>NUCLEOTIDE SEQUENCE [LARGE SCALE GENOMIC DNA]</scope>
    <source>
        <strain evidence="2 3">CGMCC 1.7271</strain>
    </source>
</reference>
<sequence>MKFYQSPLVIGAAVLLCYAVYLFINDLQHPESWGILLAVPMLLIAVTGFIVHFLFKKIIGNNIRMQFFIELAMLLSIVLIMLIR</sequence>
<proteinExistence type="predicted"/>
<evidence type="ECO:0000313" key="3">
    <source>
        <dbReference type="Proteomes" id="UP000316167"/>
    </source>
</evidence>
<keyword evidence="1" id="KW-1133">Transmembrane helix</keyword>
<feature type="transmembrane region" description="Helical" evidence="1">
    <location>
        <begin position="36"/>
        <end position="55"/>
    </location>
</feature>
<comment type="caution">
    <text evidence="2">The sequence shown here is derived from an EMBL/GenBank/DDBJ whole genome shotgun (WGS) entry which is preliminary data.</text>
</comment>
<evidence type="ECO:0000256" key="1">
    <source>
        <dbReference type="SAM" id="Phobius"/>
    </source>
</evidence>
<dbReference type="AlphaFoldDB" id="A0A562SL70"/>
<accession>A0A562SL70</accession>
<name>A0A562SL70_9BACT</name>
<dbReference type="Proteomes" id="UP000316167">
    <property type="component" value="Unassembled WGS sequence"/>
</dbReference>